<feature type="transmembrane region" description="Helical" evidence="5">
    <location>
        <begin position="118"/>
        <end position="141"/>
    </location>
</feature>
<dbReference type="Pfam" id="PF00939">
    <property type="entry name" value="Na_sulph_symp"/>
    <property type="match status" value="1"/>
</dbReference>
<keyword evidence="3 5" id="KW-1133">Transmembrane helix</keyword>
<feature type="transmembrane region" description="Helical" evidence="5">
    <location>
        <begin position="319"/>
        <end position="339"/>
    </location>
</feature>
<feature type="transmembrane region" description="Helical" evidence="5">
    <location>
        <begin position="153"/>
        <end position="181"/>
    </location>
</feature>
<accession>A0A4V2SKN8</accession>
<dbReference type="InterPro" id="IPR051679">
    <property type="entry name" value="DASS-Related_Transporters"/>
</dbReference>
<dbReference type="OrthoDB" id="8740737at2"/>
<dbReference type="EMBL" id="SLXH01000002">
    <property type="protein sequence ID" value="TCP20196.1"/>
    <property type="molecule type" value="Genomic_DNA"/>
</dbReference>
<dbReference type="AlphaFoldDB" id="A0A4V2SKN8"/>
<proteinExistence type="predicted"/>
<feature type="transmembrane region" description="Helical" evidence="5">
    <location>
        <begin position="463"/>
        <end position="496"/>
    </location>
</feature>
<evidence type="ECO:0000256" key="1">
    <source>
        <dbReference type="ARBA" id="ARBA00004141"/>
    </source>
</evidence>
<name>A0A4V2SKN8_9BURK</name>
<evidence type="ECO:0000313" key="6">
    <source>
        <dbReference type="EMBL" id="TCP20196.1"/>
    </source>
</evidence>
<sequence length="573" mass="61233">MTHTLQEHPLWRGLDRSSRRMLEAMAQTVACSDVPALVGMAQEAVVLGWSANGQALVFDASQPPAGAAARGWLVPCAALRVLVQDQDACRHYLECALAGSGVTGAPVDSHSTDTAPSLGLRAAVGWLLALGLPVLAMVILGDRSDTLAQWLRFLSAISAGLCVWVLGLAPPFVGALLSLLLMMAGNHLPLGQALAGFTSGSFFLLLGMFGISVAIQRSGLMQRLLGVLLRRLPHTSRVLQSCLVLVGVVMTLFIPSTSGRLQLVAPMVKVLAQPGNSTALAFAALSGSTLFSTAFLLGNPANFIVLGILPEHWQPHVNWLTWFQCAVVYTLVLGVLLALDVVWGSGRAQCQDAPAVAEKPAPLPGISSAEVVTAVALACLTLGVALGNVHHIETAWLALFVLLLLMATGVLPLNQLHSDIHWPILIYLVCTVGFARGFTHMGIQDWIVAHVGQLEQLLREAQVYFLLLLGAVVVLLRMVLPAVVCITTLCAVLLPLADAHGMHPLVVGFVVLTASEVWFFPHQSTDYLLFRESLGMPENQGAGMLKRNARIQACRMAALAVSIPYWHHLGYLR</sequence>
<comment type="subcellular location">
    <subcellularLocation>
        <location evidence="1">Membrane</location>
        <topology evidence="1">Multi-pass membrane protein</topology>
    </subcellularLocation>
</comment>
<feature type="transmembrane region" description="Helical" evidence="5">
    <location>
        <begin position="502"/>
        <end position="521"/>
    </location>
</feature>
<dbReference type="Proteomes" id="UP000295182">
    <property type="component" value="Unassembled WGS sequence"/>
</dbReference>
<dbReference type="PANTHER" id="PTHR43652:SF2">
    <property type="entry name" value="BASIC AMINO ACID ANTIPORTER YFCC-RELATED"/>
    <property type="match status" value="1"/>
</dbReference>
<dbReference type="GO" id="GO:0022857">
    <property type="term" value="F:transmembrane transporter activity"/>
    <property type="evidence" value="ECO:0007669"/>
    <property type="project" value="InterPro"/>
</dbReference>
<feature type="transmembrane region" description="Helical" evidence="5">
    <location>
        <begin position="238"/>
        <end position="258"/>
    </location>
</feature>
<comment type="caution">
    <text evidence="6">The sequence shown here is derived from an EMBL/GenBank/DDBJ whole genome shotgun (WGS) entry which is preliminary data.</text>
</comment>
<dbReference type="RefSeq" id="WP_119011875.1">
    <property type="nucleotide sequence ID" value="NZ_QXNC01000001.1"/>
</dbReference>
<evidence type="ECO:0000313" key="7">
    <source>
        <dbReference type="Proteomes" id="UP000295182"/>
    </source>
</evidence>
<evidence type="ECO:0000256" key="5">
    <source>
        <dbReference type="SAM" id="Phobius"/>
    </source>
</evidence>
<feature type="transmembrane region" description="Helical" evidence="5">
    <location>
        <begin position="193"/>
        <end position="215"/>
    </location>
</feature>
<feature type="transmembrane region" description="Helical" evidence="5">
    <location>
        <begin position="371"/>
        <end position="389"/>
    </location>
</feature>
<dbReference type="GO" id="GO:0005886">
    <property type="term" value="C:plasma membrane"/>
    <property type="evidence" value="ECO:0007669"/>
    <property type="project" value="TreeGrafter"/>
</dbReference>
<keyword evidence="2 5" id="KW-0812">Transmembrane</keyword>
<feature type="transmembrane region" description="Helical" evidence="5">
    <location>
        <begin position="396"/>
        <end position="414"/>
    </location>
</feature>
<keyword evidence="7" id="KW-1185">Reference proteome</keyword>
<gene>
    <name evidence="6" type="ORF">EV674_102164</name>
</gene>
<dbReference type="PANTHER" id="PTHR43652">
    <property type="entry name" value="BASIC AMINO ACID ANTIPORTER YFCC-RELATED"/>
    <property type="match status" value="1"/>
</dbReference>
<evidence type="ECO:0000256" key="3">
    <source>
        <dbReference type="ARBA" id="ARBA00022989"/>
    </source>
</evidence>
<dbReference type="InterPro" id="IPR001898">
    <property type="entry name" value="SLC13A/DASS"/>
</dbReference>
<evidence type="ECO:0000256" key="2">
    <source>
        <dbReference type="ARBA" id="ARBA00022692"/>
    </source>
</evidence>
<keyword evidence="4 5" id="KW-0472">Membrane</keyword>
<protein>
    <submittedName>
        <fullName evidence="6">Di/tricarboxylate transporter</fullName>
    </submittedName>
</protein>
<evidence type="ECO:0000256" key="4">
    <source>
        <dbReference type="ARBA" id="ARBA00023136"/>
    </source>
</evidence>
<feature type="transmembrane region" description="Helical" evidence="5">
    <location>
        <begin position="420"/>
        <end position="438"/>
    </location>
</feature>
<reference evidence="6 7" key="1">
    <citation type="submission" date="2019-03" db="EMBL/GenBank/DDBJ databases">
        <title>Genomic Encyclopedia of Type Strains, Phase IV (KMG-IV): sequencing the most valuable type-strain genomes for metagenomic binning, comparative biology and taxonomic classification.</title>
        <authorList>
            <person name="Goeker M."/>
        </authorList>
    </citation>
    <scope>NUCLEOTIDE SEQUENCE [LARGE SCALE GENOMIC DNA]</scope>
    <source>
        <strain evidence="6 7">DSM 1837</strain>
    </source>
</reference>
<organism evidence="6 7">
    <name type="scientific">Simplicispira metamorpha</name>
    <dbReference type="NCBI Taxonomy" id="80881"/>
    <lineage>
        <taxon>Bacteria</taxon>
        <taxon>Pseudomonadati</taxon>
        <taxon>Pseudomonadota</taxon>
        <taxon>Betaproteobacteria</taxon>
        <taxon>Burkholderiales</taxon>
        <taxon>Comamonadaceae</taxon>
        <taxon>Simplicispira</taxon>
    </lineage>
</organism>